<feature type="binding site" evidence="6">
    <location>
        <position position="31"/>
    </location>
    <ligand>
        <name>S-adenosyl-L-methionine</name>
        <dbReference type="ChEBI" id="CHEBI:59789"/>
    </ligand>
</feature>
<dbReference type="HOGENOM" id="CLU_041220_0_2_2"/>
<dbReference type="SMART" id="SM00650">
    <property type="entry name" value="rADc"/>
    <property type="match status" value="1"/>
</dbReference>
<dbReference type="Pfam" id="PF00398">
    <property type="entry name" value="RrnaAD"/>
    <property type="match status" value="1"/>
</dbReference>
<gene>
    <name evidence="8" type="ordered locus">Vdis_2458</name>
</gene>
<evidence type="ECO:0000313" key="9">
    <source>
        <dbReference type="Proteomes" id="UP000006681"/>
    </source>
</evidence>
<dbReference type="PROSITE" id="PS01131">
    <property type="entry name" value="RRNA_A_DIMETH"/>
    <property type="match status" value="1"/>
</dbReference>
<dbReference type="InterPro" id="IPR001737">
    <property type="entry name" value="KsgA/Erm"/>
</dbReference>
<evidence type="ECO:0000256" key="2">
    <source>
        <dbReference type="ARBA" id="ARBA00022603"/>
    </source>
</evidence>
<protein>
    <submittedName>
        <fullName evidence="8">Dimethyladenosine transferase</fullName>
    </submittedName>
</protein>
<name>E1QRK9_VULDI</name>
<keyword evidence="2 6" id="KW-0489">Methyltransferase</keyword>
<feature type="binding site" evidence="6">
    <location>
        <position position="56"/>
    </location>
    <ligand>
        <name>S-adenosyl-L-methionine</name>
        <dbReference type="ChEBI" id="CHEBI:59789"/>
    </ligand>
</feature>
<evidence type="ECO:0000256" key="4">
    <source>
        <dbReference type="ARBA" id="ARBA00022691"/>
    </source>
</evidence>
<keyword evidence="3 6" id="KW-0808">Transferase</keyword>
<dbReference type="PANTHER" id="PTHR11727">
    <property type="entry name" value="DIMETHYLADENOSINE TRANSFERASE"/>
    <property type="match status" value="1"/>
</dbReference>
<dbReference type="OrthoDB" id="9883at2157"/>
<feature type="binding site" evidence="6">
    <location>
        <position position="33"/>
    </location>
    <ligand>
        <name>S-adenosyl-L-methionine</name>
        <dbReference type="ChEBI" id="CHEBI:59789"/>
    </ligand>
</feature>
<feature type="binding site" evidence="6">
    <location>
        <position position="102"/>
    </location>
    <ligand>
        <name>S-adenosyl-L-methionine</name>
        <dbReference type="ChEBI" id="CHEBI:59789"/>
    </ligand>
</feature>
<evidence type="ECO:0000256" key="3">
    <source>
        <dbReference type="ARBA" id="ARBA00022679"/>
    </source>
</evidence>
<sequence length="276" mass="30869">MLPDIDVVTRDDLMSLIMRNRLKPIKRLSQHFVVDPTIIRDIVNHIPRGSKVLEVGTGIGILTYYLARVASQVITIEIDGRLVRIAEHVLSGLNNVSIIQGDALRVPWPQVDALVSNVPYSITSPLIMRIIKEGVPRALLTIQREVANRLTGEPGSDDYGRLSVITQCNYSVSILNTYAPDSFYPSPEVYSSLIMMSKKEPCYDDMDALESVTKLLFRHRNRVLRWVLNKYLGPSAVNAVVNAGIDVSARVRQLGINELIKITGSLKPFINDIRSH</sequence>
<dbReference type="AlphaFoldDB" id="E1QRK9"/>
<dbReference type="eggNOG" id="arCOG04131">
    <property type="taxonomic scope" value="Archaea"/>
</dbReference>
<keyword evidence="4 6" id="KW-0949">S-adenosyl-L-methionine</keyword>
<keyword evidence="1" id="KW-0698">rRNA processing</keyword>
<dbReference type="InterPro" id="IPR029063">
    <property type="entry name" value="SAM-dependent_MTases_sf"/>
</dbReference>
<dbReference type="GO" id="GO:0000179">
    <property type="term" value="F:rRNA (adenine-N6,N6-)-dimethyltransferase activity"/>
    <property type="evidence" value="ECO:0007669"/>
    <property type="project" value="UniProtKB-UniRule"/>
</dbReference>
<dbReference type="PROSITE" id="PS51689">
    <property type="entry name" value="SAM_RNA_A_N6_MT"/>
    <property type="match status" value="1"/>
</dbReference>
<dbReference type="InterPro" id="IPR011530">
    <property type="entry name" value="rRNA_adenine_dimethylase"/>
</dbReference>
<dbReference type="EMBL" id="CP002100">
    <property type="protein sequence ID" value="ADN51823.1"/>
    <property type="molecule type" value="Genomic_DNA"/>
</dbReference>
<evidence type="ECO:0000256" key="6">
    <source>
        <dbReference type="PROSITE-ProRule" id="PRU01026"/>
    </source>
</evidence>
<organism evidence="8 9">
    <name type="scientific">Vulcanisaeta distributa (strain DSM 14429 / JCM 11212 / NBRC 100878 / IC-017)</name>
    <dbReference type="NCBI Taxonomy" id="572478"/>
    <lineage>
        <taxon>Archaea</taxon>
        <taxon>Thermoproteota</taxon>
        <taxon>Thermoprotei</taxon>
        <taxon>Thermoproteales</taxon>
        <taxon>Thermoproteaceae</taxon>
        <taxon>Vulcanisaeta</taxon>
    </lineage>
</organism>
<evidence type="ECO:0000259" key="7">
    <source>
        <dbReference type="SMART" id="SM00650"/>
    </source>
</evidence>
<dbReference type="InterPro" id="IPR020596">
    <property type="entry name" value="rRNA_Ade_Mease_Trfase_CS"/>
</dbReference>
<proteinExistence type="inferred from homology"/>
<keyword evidence="9" id="KW-1185">Reference proteome</keyword>
<dbReference type="GO" id="GO:0003723">
    <property type="term" value="F:RNA binding"/>
    <property type="evidence" value="ECO:0007669"/>
    <property type="project" value="UniProtKB-UniRule"/>
</dbReference>
<dbReference type="GeneID" id="9753418"/>
<dbReference type="PANTHER" id="PTHR11727:SF7">
    <property type="entry name" value="DIMETHYLADENOSINE TRANSFERASE-RELATED"/>
    <property type="match status" value="1"/>
</dbReference>
<accession>E1QRK9</accession>
<dbReference type="STRING" id="572478.Vdis_2458"/>
<dbReference type="CDD" id="cd02440">
    <property type="entry name" value="AdoMet_MTases"/>
    <property type="match status" value="1"/>
</dbReference>
<evidence type="ECO:0000256" key="5">
    <source>
        <dbReference type="ARBA" id="ARBA00022884"/>
    </source>
</evidence>
<comment type="similarity">
    <text evidence="6">Belongs to the class I-like SAM-binding methyltransferase superfamily. rRNA adenine N(6)-methyltransferase family.</text>
</comment>
<feature type="domain" description="Ribosomal RNA adenine methylase transferase N-terminal" evidence="7">
    <location>
        <begin position="38"/>
        <end position="200"/>
    </location>
</feature>
<dbReference type="InterPro" id="IPR020598">
    <property type="entry name" value="rRNA_Ade_methylase_Trfase_N"/>
</dbReference>
<evidence type="ECO:0000256" key="1">
    <source>
        <dbReference type="ARBA" id="ARBA00022552"/>
    </source>
</evidence>
<feature type="binding site" evidence="6">
    <location>
        <position position="77"/>
    </location>
    <ligand>
        <name>S-adenosyl-L-methionine</name>
        <dbReference type="ChEBI" id="CHEBI:59789"/>
    </ligand>
</feature>
<reference evidence="9" key="2">
    <citation type="journal article" date="2010" name="Stand. Genomic Sci.">
        <title>Complete genome sequence of Vulcanisaeta distributa type strain (IC-017T).</title>
        <authorList>
            <person name="Mavromatis K."/>
            <person name="Sikorski J."/>
            <person name="Pabst E."/>
            <person name="Teshima H."/>
            <person name="Lapidus A."/>
            <person name="Lucas S."/>
            <person name="Nolan M."/>
            <person name="Glavina Del Rio T."/>
            <person name="Cheng J."/>
            <person name="Bruce D."/>
            <person name="Goodwin L."/>
            <person name="Pitluck S."/>
            <person name="Liolios K."/>
            <person name="Ivanova N."/>
            <person name="Mikhailova N."/>
            <person name="Pati A."/>
            <person name="Chen A."/>
            <person name="Palaniappan K."/>
            <person name="Land M."/>
            <person name="Hauser L."/>
            <person name="Chang Y."/>
            <person name="Jeffries C."/>
            <person name="Rohde M."/>
            <person name="Spring S."/>
            <person name="Goker M."/>
            <person name="Wirth R."/>
            <person name="Woyke T."/>
            <person name="Bristow J."/>
            <person name="Eisen J."/>
            <person name="Markowitz V."/>
            <person name="Hugenholtz P."/>
            <person name="Klenk H."/>
            <person name="Kyrpides N."/>
        </authorList>
    </citation>
    <scope>NUCLEOTIDE SEQUENCE [LARGE SCALE GENOMIC DNA]</scope>
    <source>
        <strain evidence="9">DSM 14429 / JCM 11212 / NBRC 100878 / IC-017</strain>
    </source>
</reference>
<dbReference type="SUPFAM" id="SSF53335">
    <property type="entry name" value="S-adenosyl-L-methionine-dependent methyltransferases"/>
    <property type="match status" value="1"/>
</dbReference>
<dbReference type="RefSeq" id="WP_013337548.1">
    <property type="nucleotide sequence ID" value="NC_014537.1"/>
</dbReference>
<reference evidence="8 9" key="1">
    <citation type="journal article" date="2010" name="Stand. Genomic Sci.">
        <title>Complete genome sequence of Vulcanisaeta distributa type strain (IC-017).</title>
        <authorList>
            <person name="Mavromatis K."/>
            <person name="Sikorski J."/>
            <person name="Pabst E."/>
            <person name="Teshima H."/>
            <person name="Lapidus A."/>
            <person name="Lucas S."/>
            <person name="Nolan M."/>
            <person name="Glavina Del Rio T."/>
            <person name="Cheng J.F."/>
            <person name="Bruce D."/>
            <person name="Goodwin L."/>
            <person name="Pitluck S."/>
            <person name="Liolios K."/>
            <person name="Ivanova N."/>
            <person name="Mikhailova N."/>
            <person name="Pati A."/>
            <person name="Chen A."/>
            <person name="Palaniappan K."/>
            <person name="Land M."/>
            <person name="Hauser L."/>
            <person name="Chang Y.J."/>
            <person name="Jeffries C.D."/>
            <person name="Rohde M."/>
            <person name="Spring S."/>
            <person name="Goker M."/>
            <person name="Wirth R."/>
            <person name="Woyke T."/>
            <person name="Bristow J."/>
            <person name="Eisen J.A."/>
            <person name="Markowitz V."/>
            <person name="Hugenholtz P."/>
            <person name="Klenk H.P."/>
            <person name="Kyrpides N.C."/>
        </authorList>
    </citation>
    <scope>NUCLEOTIDE SEQUENCE [LARGE SCALE GENOMIC DNA]</scope>
    <source>
        <strain evidence="9">DSM 14429 / JCM 11212 / NBRC 100878 / IC-017</strain>
    </source>
</reference>
<dbReference type="Gene3D" id="3.40.50.150">
    <property type="entry name" value="Vaccinia Virus protein VP39"/>
    <property type="match status" value="1"/>
</dbReference>
<dbReference type="NCBIfam" id="TIGR00755">
    <property type="entry name" value="ksgA"/>
    <property type="match status" value="1"/>
</dbReference>
<evidence type="ECO:0000313" key="8">
    <source>
        <dbReference type="EMBL" id="ADN51823.1"/>
    </source>
</evidence>
<feature type="binding site" evidence="6">
    <location>
        <position position="117"/>
    </location>
    <ligand>
        <name>S-adenosyl-L-methionine</name>
        <dbReference type="ChEBI" id="CHEBI:59789"/>
    </ligand>
</feature>
<dbReference type="KEGG" id="vdi:Vdis_2458"/>
<keyword evidence="5 6" id="KW-0694">RNA-binding</keyword>
<dbReference type="Proteomes" id="UP000006681">
    <property type="component" value="Chromosome"/>
</dbReference>